<comment type="caution">
    <text evidence="1">The sequence shown here is derived from an EMBL/GenBank/DDBJ whole genome shotgun (WGS) entry which is preliminary data.</text>
</comment>
<proteinExistence type="predicted"/>
<protein>
    <submittedName>
        <fullName evidence="1">Uncharacterized protein</fullName>
    </submittedName>
</protein>
<dbReference type="EMBL" id="JASCZI010001221">
    <property type="protein sequence ID" value="MED6114560.1"/>
    <property type="molecule type" value="Genomic_DNA"/>
</dbReference>
<accession>A0ABU6QSA4</accession>
<keyword evidence="2" id="KW-1185">Reference proteome</keyword>
<gene>
    <name evidence="1" type="ORF">PIB30_081481</name>
</gene>
<organism evidence="1 2">
    <name type="scientific">Stylosanthes scabra</name>
    <dbReference type="NCBI Taxonomy" id="79078"/>
    <lineage>
        <taxon>Eukaryota</taxon>
        <taxon>Viridiplantae</taxon>
        <taxon>Streptophyta</taxon>
        <taxon>Embryophyta</taxon>
        <taxon>Tracheophyta</taxon>
        <taxon>Spermatophyta</taxon>
        <taxon>Magnoliopsida</taxon>
        <taxon>eudicotyledons</taxon>
        <taxon>Gunneridae</taxon>
        <taxon>Pentapetalae</taxon>
        <taxon>rosids</taxon>
        <taxon>fabids</taxon>
        <taxon>Fabales</taxon>
        <taxon>Fabaceae</taxon>
        <taxon>Papilionoideae</taxon>
        <taxon>50 kb inversion clade</taxon>
        <taxon>dalbergioids sensu lato</taxon>
        <taxon>Dalbergieae</taxon>
        <taxon>Pterocarpus clade</taxon>
        <taxon>Stylosanthes</taxon>
    </lineage>
</organism>
<evidence type="ECO:0000313" key="1">
    <source>
        <dbReference type="EMBL" id="MED6114560.1"/>
    </source>
</evidence>
<sequence length="194" mass="20750">MPASNGAEDFIDNGTESNAEVSASAKGKWTGAIAAVCDGGLRARLLRRFFLLTLPPLLATTTIFPWDRAEVKTRERKTVTYVATVEDDIARHGTGDVGLAVRAVGLWDGTAPRRASVEVVSGGWNEREGVTTLDDLMGSIYRRSYSYKSPTLNRSEAAKECGAAVDNGAFNRWVDSPATMPQTVVIVVATATVG</sequence>
<dbReference type="Proteomes" id="UP001341840">
    <property type="component" value="Unassembled WGS sequence"/>
</dbReference>
<name>A0ABU6QSA4_9FABA</name>
<reference evidence="1 2" key="1">
    <citation type="journal article" date="2023" name="Plants (Basel)">
        <title>Bridging the Gap: Combining Genomics and Transcriptomics Approaches to Understand Stylosanthes scabra, an Orphan Legume from the Brazilian Caatinga.</title>
        <authorList>
            <person name="Ferreira-Neto J.R.C."/>
            <person name="da Silva M.D."/>
            <person name="Binneck E."/>
            <person name="de Melo N.F."/>
            <person name="da Silva R.H."/>
            <person name="de Melo A.L.T.M."/>
            <person name="Pandolfi V."/>
            <person name="Bustamante F.O."/>
            <person name="Brasileiro-Vidal A.C."/>
            <person name="Benko-Iseppon A.M."/>
        </authorList>
    </citation>
    <scope>NUCLEOTIDE SEQUENCE [LARGE SCALE GENOMIC DNA]</scope>
    <source>
        <tissue evidence="1">Leaves</tissue>
    </source>
</reference>
<evidence type="ECO:0000313" key="2">
    <source>
        <dbReference type="Proteomes" id="UP001341840"/>
    </source>
</evidence>